<evidence type="ECO:0000256" key="5">
    <source>
        <dbReference type="ARBA" id="ARBA00022603"/>
    </source>
</evidence>
<comment type="subcellular location">
    <subcellularLocation>
        <location evidence="1">Nucleus</location>
        <location evidence="1">Nucleolus</location>
    </subcellularLocation>
</comment>
<dbReference type="AlphaFoldDB" id="A0AAD5XFA8"/>
<dbReference type="Pfam" id="PF03587">
    <property type="entry name" value="EMG1"/>
    <property type="match status" value="1"/>
</dbReference>
<keyword evidence="9" id="KW-0694">RNA-binding</keyword>
<reference evidence="11" key="1">
    <citation type="submission" date="2020-05" db="EMBL/GenBank/DDBJ databases">
        <title>Phylogenomic resolution of chytrid fungi.</title>
        <authorList>
            <person name="Stajich J.E."/>
            <person name="Amses K."/>
            <person name="Simmons R."/>
            <person name="Seto K."/>
            <person name="Myers J."/>
            <person name="Bonds A."/>
            <person name="Quandt C.A."/>
            <person name="Barry K."/>
            <person name="Liu P."/>
            <person name="Grigoriev I."/>
            <person name="Longcore J.E."/>
            <person name="James T.Y."/>
        </authorList>
    </citation>
    <scope>NUCLEOTIDE SEQUENCE</scope>
    <source>
        <strain evidence="11">JEL0513</strain>
    </source>
</reference>
<dbReference type="Gene3D" id="3.40.1280.10">
    <property type="match status" value="1"/>
</dbReference>
<evidence type="ECO:0000256" key="6">
    <source>
        <dbReference type="ARBA" id="ARBA00022679"/>
    </source>
</evidence>
<dbReference type="PANTHER" id="PTHR12636">
    <property type="entry name" value="NEP1/MRA1"/>
    <property type="match status" value="1"/>
</dbReference>
<proteinExistence type="inferred from homology"/>
<dbReference type="GO" id="GO:0070475">
    <property type="term" value="P:rRNA base methylation"/>
    <property type="evidence" value="ECO:0007669"/>
    <property type="project" value="InterPro"/>
</dbReference>
<evidence type="ECO:0000256" key="2">
    <source>
        <dbReference type="ARBA" id="ARBA00008115"/>
    </source>
</evidence>
<evidence type="ECO:0000256" key="9">
    <source>
        <dbReference type="ARBA" id="ARBA00022884"/>
    </source>
</evidence>
<name>A0AAD5XFA8_9FUNG</name>
<accession>A0AAD5XFA8</accession>
<keyword evidence="4" id="KW-0698">rRNA processing</keyword>
<evidence type="ECO:0000256" key="1">
    <source>
        <dbReference type="ARBA" id="ARBA00004604"/>
    </source>
</evidence>
<evidence type="ECO:0000256" key="7">
    <source>
        <dbReference type="ARBA" id="ARBA00022691"/>
    </source>
</evidence>
<comment type="caution">
    <text evidence="11">The sequence shown here is derived from an EMBL/GenBank/DDBJ whole genome shotgun (WGS) entry which is preliminary data.</text>
</comment>
<dbReference type="Proteomes" id="UP001211907">
    <property type="component" value="Unassembled WGS sequence"/>
</dbReference>
<protein>
    <submittedName>
        <fullName evidence="11">Ribosomal RNA small subunit methyltransferase mra1</fullName>
    </submittedName>
</protein>
<evidence type="ECO:0000256" key="8">
    <source>
        <dbReference type="ARBA" id="ARBA00022730"/>
    </source>
</evidence>
<evidence type="ECO:0000313" key="11">
    <source>
        <dbReference type="EMBL" id="KAJ3131742.1"/>
    </source>
</evidence>
<comment type="similarity">
    <text evidence="2">Belongs to the class IV-like SAM-binding methyltransferase superfamily. RNA methyltransferase NEP1 family.</text>
</comment>
<dbReference type="SUPFAM" id="SSF75217">
    <property type="entry name" value="alpha/beta knot"/>
    <property type="match status" value="1"/>
</dbReference>
<keyword evidence="12" id="KW-1185">Reference proteome</keyword>
<dbReference type="InterPro" id="IPR029026">
    <property type="entry name" value="tRNA_m1G_MTases_N"/>
</dbReference>
<dbReference type="InterPro" id="IPR029028">
    <property type="entry name" value="Alpha/beta_knot_MTases"/>
</dbReference>
<evidence type="ECO:0000313" key="12">
    <source>
        <dbReference type="Proteomes" id="UP001211907"/>
    </source>
</evidence>
<gene>
    <name evidence="11" type="primary">MRA1</name>
    <name evidence="11" type="ORF">HK100_006055</name>
</gene>
<dbReference type="PANTHER" id="PTHR12636:SF5">
    <property type="entry name" value="RIBOSOMAL RNA SMALL SUBUNIT METHYLTRANSFERASE NEP1"/>
    <property type="match status" value="1"/>
</dbReference>
<evidence type="ECO:0000256" key="4">
    <source>
        <dbReference type="ARBA" id="ARBA00022552"/>
    </source>
</evidence>
<evidence type="ECO:0000256" key="10">
    <source>
        <dbReference type="ARBA" id="ARBA00023242"/>
    </source>
</evidence>
<sequence>MEFLQPQQAPKVASTPKEKETQKRLIVILEQASLETVKLGKGKEGHYALLNCDDHHHLLKKHNRDVSESRPDITHQCLLTLLDSPLNKAGLLQVYIHTTKNALIEVNPHVRIPRTFKRFCGLMVQLLHKLSIRSVSGPEKLLKIIKNPITDHLPPNARKITMSSDSQVVRTSDYVKTLPKNEPVVFFIGAMAHGEDNWVDDIVDEKIAISEYPLSASVTCGKLTAAFEDMWGVL</sequence>
<dbReference type="GO" id="GO:0032040">
    <property type="term" value="C:small-subunit processome"/>
    <property type="evidence" value="ECO:0007669"/>
    <property type="project" value="TreeGrafter"/>
</dbReference>
<keyword evidence="6" id="KW-0808">Transferase</keyword>
<dbReference type="CDD" id="cd18088">
    <property type="entry name" value="Nep1-like"/>
    <property type="match status" value="1"/>
</dbReference>
<dbReference type="GO" id="GO:0019843">
    <property type="term" value="F:rRNA binding"/>
    <property type="evidence" value="ECO:0007669"/>
    <property type="project" value="UniProtKB-KW"/>
</dbReference>
<evidence type="ECO:0000256" key="3">
    <source>
        <dbReference type="ARBA" id="ARBA00022517"/>
    </source>
</evidence>
<dbReference type="GO" id="GO:0070037">
    <property type="term" value="F:rRNA (pseudouridine) methyltransferase activity"/>
    <property type="evidence" value="ECO:0007669"/>
    <property type="project" value="InterPro"/>
</dbReference>
<keyword evidence="5 11" id="KW-0489">Methyltransferase</keyword>
<keyword evidence="7" id="KW-0949">S-adenosyl-L-methionine</keyword>
<dbReference type="EMBL" id="JADGJH010000281">
    <property type="protein sequence ID" value="KAJ3131742.1"/>
    <property type="molecule type" value="Genomic_DNA"/>
</dbReference>
<keyword evidence="10" id="KW-0539">Nucleus</keyword>
<keyword evidence="8" id="KW-0699">rRNA-binding</keyword>
<keyword evidence="3" id="KW-0690">Ribosome biogenesis</keyword>
<dbReference type="FunFam" id="3.40.1280.10:FF:000003">
    <property type="entry name" value="Ribosomal RNA small subunit methyltransferase"/>
    <property type="match status" value="1"/>
</dbReference>
<dbReference type="InterPro" id="IPR005304">
    <property type="entry name" value="Rbsml_bgen_MeTrfase_EMG1/NEP1"/>
</dbReference>
<organism evidence="11 12">
    <name type="scientific">Physocladia obscura</name>
    <dbReference type="NCBI Taxonomy" id="109957"/>
    <lineage>
        <taxon>Eukaryota</taxon>
        <taxon>Fungi</taxon>
        <taxon>Fungi incertae sedis</taxon>
        <taxon>Chytridiomycota</taxon>
        <taxon>Chytridiomycota incertae sedis</taxon>
        <taxon>Chytridiomycetes</taxon>
        <taxon>Chytridiales</taxon>
        <taxon>Chytriomycetaceae</taxon>
        <taxon>Physocladia</taxon>
    </lineage>
</organism>